<evidence type="ECO:0000313" key="5">
    <source>
        <dbReference type="Proteomes" id="UP001152561"/>
    </source>
</evidence>
<dbReference type="SUPFAM" id="SSF52540">
    <property type="entry name" value="P-loop containing nucleoside triphosphate hydrolases"/>
    <property type="match status" value="1"/>
</dbReference>
<dbReference type="EMBL" id="JAJAGQ010000008">
    <property type="protein sequence ID" value="KAJ8555591.1"/>
    <property type="molecule type" value="Genomic_DNA"/>
</dbReference>
<dbReference type="InterPro" id="IPR003959">
    <property type="entry name" value="ATPase_AAA_core"/>
</dbReference>
<dbReference type="InterPro" id="IPR050130">
    <property type="entry name" value="ClpA_ClpB"/>
</dbReference>
<protein>
    <recommendedName>
        <fullName evidence="3">ATPase AAA-type core domain-containing protein</fullName>
    </recommendedName>
</protein>
<keyword evidence="2" id="KW-0067">ATP-binding</keyword>
<dbReference type="GO" id="GO:0005524">
    <property type="term" value="F:ATP binding"/>
    <property type="evidence" value="ECO:0007669"/>
    <property type="project" value="UniProtKB-KW"/>
</dbReference>
<dbReference type="AlphaFoldDB" id="A0A9Q1RH56"/>
<dbReference type="OrthoDB" id="1749991at2759"/>
<evidence type="ECO:0000259" key="3">
    <source>
        <dbReference type="Pfam" id="PF07724"/>
    </source>
</evidence>
<sequence>MILRSRKRKIDNDFDRRKDGAKIFGSSFFDAIMDIDQYEDNQKHLESRYGVEIPQDLLKSLNAEKRFKPGFFGSLDGGIVLPRLSLYPYMSIFRIQVRNAVSLCGKKVVVYPSAAVFRYAWRNNLGTILEFSCEPGLLLKKTILMRPYSVVVFYNLELAHLSAFTSVVSILDDGLLFDKDGTLLDFRKSVIIFISDLGSKDLIAKLVGGPSVSDNPDGTIDEGSVGMKFEILNRVDEILMFNPFASDQLLLGARLPMKEGQHLLMTSPEIVNSLVFLFNGKKDMHGESKKEVNDNILSLTGYSRSKFDEIDMHSLCVLPLRKRSHQLLK</sequence>
<evidence type="ECO:0000256" key="1">
    <source>
        <dbReference type="ARBA" id="ARBA00022741"/>
    </source>
</evidence>
<proteinExistence type="predicted"/>
<reference evidence="5" key="1">
    <citation type="journal article" date="2023" name="Proc. Natl. Acad. Sci. U.S.A.">
        <title>Genomic and structural basis for evolution of tropane alkaloid biosynthesis.</title>
        <authorList>
            <person name="Wanga Y.-J."/>
            <person name="Taina T."/>
            <person name="Yua J.-Y."/>
            <person name="Lia J."/>
            <person name="Xua B."/>
            <person name="Chenc J."/>
            <person name="D'Auriad J.C."/>
            <person name="Huanga J.-P."/>
            <person name="Huanga S.-X."/>
        </authorList>
    </citation>
    <scope>NUCLEOTIDE SEQUENCE [LARGE SCALE GENOMIC DNA]</scope>
    <source>
        <strain evidence="5">cv. KIB-2019</strain>
    </source>
</reference>
<accession>A0A9Q1RH56</accession>
<dbReference type="Gene3D" id="3.40.50.300">
    <property type="entry name" value="P-loop containing nucleotide triphosphate hydrolases"/>
    <property type="match status" value="1"/>
</dbReference>
<gene>
    <name evidence="4" type="ORF">K7X08_013087</name>
</gene>
<dbReference type="GO" id="GO:0005737">
    <property type="term" value="C:cytoplasm"/>
    <property type="evidence" value="ECO:0007669"/>
    <property type="project" value="TreeGrafter"/>
</dbReference>
<organism evidence="4 5">
    <name type="scientific">Anisodus acutangulus</name>
    <dbReference type="NCBI Taxonomy" id="402998"/>
    <lineage>
        <taxon>Eukaryota</taxon>
        <taxon>Viridiplantae</taxon>
        <taxon>Streptophyta</taxon>
        <taxon>Embryophyta</taxon>
        <taxon>Tracheophyta</taxon>
        <taxon>Spermatophyta</taxon>
        <taxon>Magnoliopsida</taxon>
        <taxon>eudicotyledons</taxon>
        <taxon>Gunneridae</taxon>
        <taxon>Pentapetalae</taxon>
        <taxon>asterids</taxon>
        <taxon>lamiids</taxon>
        <taxon>Solanales</taxon>
        <taxon>Solanaceae</taxon>
        <taxon>Solanoideae</taxon>
        <taxon>Hyoscyameae</taxon>
        <taxon>Anisodus</taxon>
    </lineage>
</organism>
<keyword evidence="5" id="KW-1185">Reference proteome</keyword>
<dbReference type="Proteomes" id="UP001152561">
    <property type="component" value="Unassembled WGS sequence"/>
</dbReference>
<dbReference type="GO" id="GO:0034605">
    <property type="term" value="P:cellular response to heat"/>
    <property type="evidence" value="ECO:0007669"/>
    <property type="project" value="TreeGrafter"/>
</dbReference>
<name>A0A9Q1RH56_9SOLA</name>
<feature type="domain" description="ATPase AAA-type core" evidence="3">
    <location>
        <begin position="139"/>
        <end position="238"/>
    </location>
</feature>
<comment type="caution">
    <text evidence="4">The sequence shown here is derived from an EMBL/GenBank/DDBJ whole genome shotgun (WGS) entry which is preliminary data.</text>
</comment>
<dbReference type="InterPro" id="IPR027417">
    <property type="entry name" value="P-loop_NTPase"/>
</dbReference>
<evidence type="ECO:0000313" key="4">
    <source>
        <dbReference type="EMBL" id="KAJ8555591.1"/>
    </source>
</evidence>
<dbReference type="GO" id="GO:0016887">
    <property type="term" value="F:ATP hydrolysis activity"/>
    <property type="evidence" value="ECO:0007669"/>
    <property type="project" value="InterPro"/>
</dbReference>
<evidence type="ECO:0000256" key="2">
    <source>
        <dbReference type="ARBA" id="ARBA00022840"/>
    </source>
</evidence>
<keyword evidence="1" id="KW-0547">Nucleotide-binding</keyword>
<dbReference type="PANTHER" id="PTHR11638">
    <property type="entry name" value="ATP-DEPENDENT CLP PROTEASE"/>
    <property type="match status" value="1"/>
</dbReference>
<dbReference type="PANTHER" id="PTHR11638:SF18">
    <property type="entry name" value="HEAT SHOCK PROTEIN 104"/>
    <property type="match status" value="1"/>
</dbReference>
<dbReference type="Pfam" id="PF07724">
    <property type="entry name" value="AAA_2"/>
    <property type="match status" value="1"/>
</dbReference>